<keyword evidence="1" id="KW-1133">Transmembrane helix</keyword>
<comment type="caution">
    <text evidence="2">The sequence shown here is derived from an EMBL/GenBank/DDBJ whole genome shotgun (WGS) entry which is preliminary data.</text>
</comment>
<dbReference type="EMBL" id="QTJX01000001">
    <property type="protein sequence ID" value="RDY60860.1"/>
    <property type="molecule type" value="Genomic_DNA"/>
</dbReference>
<organism evidence="2 3">
    <name type="scientific">Flagellimonas nanhaiensis</name>
    <dbReference type="NCBI Taxonomy" id="2292706"/>
    <lineage>
        <taxon>Bacteria</taxon>
        <taxon>Pseudomonadati</taxon>
        <taxon>Bacteroidota</taxon>
        <taxon>Flavobacteriia</taxon>
        <taxon>Flavobacteriales</taxon>
        <taxon>Flavobacteriaceae</taxon>
        <taxon>Flagellimonas</taxon>
    </lineage>
</organism>
<keyword evidence="3" id="KW-1185">Reference proteome</keyword>
<dbReference type="Proteomes" id="UP000261828">
    <property type="component" value="Unassembled WGS sequence"/>
</dbReference>
<feature type="transmembrane region" description="Helical" evidence="1">
    <location>
        <begin position="12"/>
        <end position="30"/>
    </location>
</feature>
<evidence type="ECO:0000256" key="1">
    <source>
        <dbReference type="SAM" id="Phobius"/>
    </source>
</evidence>
<evidence type="ECO:0000313" key="3">
    <source>
        <dbReference type="Proteomes" id="UP000261828"/>
    </source>
</evidence>
<name>A0A371JSR5_9FLAO</name>
<dbReference type="RefSeq" id="WP_116182743.1">
    <property type="nucleotide sequence ID" value="NZ_QTJX01000001.1"/>
</dbReference>
<reference evidence="2 3" key="1">
    <citation type="submission" date="2018-08" db="EMBL/GenBank/DDBJ databases">
        <title>Muricauda nanhaiensis sp. nov., isolated from seawater of the South China Sea.</title>
        <authorList>
            <person name="Dang Y."/>
        </authorList>
    </citation>
    <scope>NUCLEOTIDE SEQUENCE [LARGE SCALE GENOMIC DNA]</scope>
    <source>
        <strain evidence="2 3">SM1704</strain>
    </source>
</reference>
<accession>A0A371JSR5</accession>
<keyword evidence="1" id="KW-0812">Transmembrane</keyword>
<sequence length="237" mass="27009">MESSPKNKTKIPGHQFLLVGVLAIVAVGFLDNQIQQRSTKQPVTETRVEKEVADFKFWVWVSIDENKTDTTYTNELRKYKNYGVDAILVSASSAQDYLESLKTIAEKEGLELFTWTYTMDNDKNPTNNESLAQGSAQHKEHAPKWHVDILYSSNTHSMDGTDFDCAGRIERQDEESFKKKDSKNYFGKHLMESSPADFKKTILGRQNQGAKAVSIFETSLLTSGHWEIIKELKSEFE</sequence>
<evidence type="ECO:0000313" key="2">
    <source>
        <dbReference type="EMBL" id="RDY60860.1"/>
    </source>
</evidence>
<keyword evidence="1" id="KW-0472">Membrane</keyword>
<gene>
    <name evidence="2" type="ORF">DX873_01380</name>
</gene>
<dbReference type="AlphaFoldDB" id="A0A371JSR5"/>
<protein>
    <submittedName>
        <fullName evidence="2">Uncharacterized protein</fullName>
    </submittedName>
</protein>
<proteinExistence type="predicted"/>